<protein>
    <submittedName>
        <fullName evidence="1">Uncharacterized protein</fullName>
    </submittedName>
</protein>
<evidence type="ECO:0000313" key="1">
    <source>
        <dbReference type="EMBL" id="PBD19951.1"/>
    </source>
</evidence>
<dbReference type="AlphaFoldDB" id="A0A2A3JXN8"/>
<organism evidence="1">
    <name type="scientific">Alloyangia mangrovi</name>
    <dbReference type="NCBI Taxonomy" id="1779329"/>
    <lineage>
        <taxon>Bacteria</taxon>
        <taxon>Pseudomonadati</taxon>
        <taxon>Pseudomonadota</taxon>
        <taxon>Alphaproteobacteria</taxon>
        <taxon>Rhodobacterales</taxon>
        <taxon>Roseobacteraceae</taxon>
        <taxon>Alloyangia</taxon>
    </lineage>
</organism>
<sequence>MSSDGAGTGYTRDTAERNAAALARSRNQYAAAMEAACILNVIVGIAPETSREEAGFWRSRQRRAAD</sequence>
<dbReference type="EMBL" id="NTHN01000084">
    <property type="protein sequence ID" value="PBD19951.1"/>
    <property type="molecule type" value="Genomic_DNA"/>
</dbReference>
<name>A0A2A3JXN8_9RHOB</name>
<comment type="caution">
    <text evidence="1">The sequence shown here is derived from an EMBL/GenBank/DDBJ whole genome shotgun (WGS) entry which is preliminary data.</text>
</comment>
<proteinExistence type="predicted"/>
<gene>
    <name evidence="1" type="ORF">CLG85_06675</name>
</gene>
<accession>A0A2A3JXN8</accession>
<reference evidence="1" key="1">
    <citation type="submission" date="2017-09" db="EMBL/GenBank/DDBJ databases">
        <title>Yangia sp. SAOS 153D whole genome sequencing.</title>
        <authorList>
            <person name="Verma A."/>
            <person name="Krishnamurthi S."/>
        </authorList>
    </citation>
    <scope>NUCLEOTIDE SEQUENCE [LARGE SCALE GENOMIC DNA]</scope>
    <source>
        <strain evidence="1">SAOS 153D</strain>
    </source>
</reference>